<protein>
    <submittedName>
        <fullName evidence="3">Steroid-binding protein</fullName>
    </submittedName>
</protein>
<dbReference type="Pfam" id="PF00173">
    <property type="entry name" value="Cyt-b5"/>
    <property type="match status" value="1"/>
</dbReference>
<comment type="similarity">
    <text evidence="1">Belongs to the cytochrome b5 family. MAPR subfamily.</text>
</comment>
<evidence type="ECO:0000259" key="2">
    <source>
        <dbReference type="SMART" id="SM01117"/>
    </source>
</evidence>
<keyword evidence="4" id="KW-1185">Reference proteome</keyword>
<dbReference type="AlphaFoldDB" id="A0AAW2ZJV0"/>
<dbReference type="SUPFAM" id="SSF55856">
    <property type="entry name" value="Cytochrome b5-like heme/steroid binding domain"/>
    <property type="match status" value="1"/>
</dbReference>
<dbReference type="GO" id="GO:0016020">
    <property type="term" value="C:membrane"/>
    <property type="evidence" value="ECO:0007669"/>
    <property type="project" value="TreeGrafter"/>
</dbReference>
<dbReference type="GO" id="GO:0005783">
    <property type="term" value="C:endoplasmic reticulum"/>
    <property type="evidence" value="ECO:0007669"/>
    <property type="project" value="TreeGrafter"/>
</dbReference>
<dbReference type="PANTHER" id="PTHR10281:SF115">
    <property type="entry name" value="BINDING PROTEIN, PUTATIVE (AFU_ORTHOLOGUE AFUA_4G06240)-RELATED"/>
    <property type="match status" value="1"/>
</dbReference>
<dbReference type="SMART" id="SM01117">
    <property type="entry name" value="Cyt-b5"/>
    <property type="match status" value="1"/>
</dbReference>
<dbReference type="InterPro" id="IPR001199">
    <property type="entry name" value="Cyt_B5-like_heme/steroid-bd"/>
</dbReference>
<accession>A0AAW2ZJV0</accession>
<organism evidence="3 4">
    <name type="scientific">Acrasis kona</name>
    <dbReference type="NCBI Taxonomy" id="1008807"/>
    <lineage>
        <taxon>Eukaryota</taxon>
        <taxon>Discoba</taxon>
        <taxon>Heterolobosea</taxon>
        <taxon>Tetramitia</taxon>
        <taxon>Eutetramitia</taxon>
        <taxon>Acrasidae</taxon>
        <taxon>Acrasis</taxon>
    </lineage>
</organism>
<gene>
    <name evidence="3" type="ORF">AKO1_009140</name>
</gene>
<dbReference type="FunFam" id="3.10.120.10:FF:000003">
    <property type="entry name" value="membrane-associated progesterone receptor component 1"/>
    <property type="match status" value="1"/>
</dbReference>
<evidence type="ECO:0000313" key="4">
    <source>
        <dbReference type="Proteomes" id="UP001431209"/>
    </source>
</evidence>
<comment type="caution">
    <text evidence="3">The sequence shown here is derived from an EMBL/GenBank/DDBJ whole genome shotgun (WGS) entry which is preliminary data.</text>
</comment>
<dbReference type="InterPro" id="IPR050577">
    <property type="entry name" value="MAPR/NEUFC/NENF-like"/>
</dbReference>
<feature type="domain" description="Cytochrome b5 heme-binding" evidence="2">
    <location>
        <begin position="47"/>
        <end position="144"/>
    </location>
</feature>
<dbReference type="Proteomes" id="UP001431209">
    <property type="component" value="Unassembled WGS sequence"/>
</dbReference>
<reference evidence="3 4" key="1">
    <citation type="submission" date="2024-03" db="EMBL/GenBank/DDBJ databases">
        <title>The Acrasis kona genome and developmental transcriptomes reveal deep origins of eukaryotic multicellular pathways.</title>
        <authorList>
            <person name="Sheikh S."/>
            <person name="Fu C.-J."/>
            <person name="Brown M.W."/>
            <person name="Baldauf S.L."/>
        </authorList>
    </citation>
    <scope>NUCLEOTIDE SEQUENCE [LARGE SCALE GENOMIC DNA]</scope>
    <source>
        <strain evidence="3 4">ATCC MYA-3509</strain>
    </source>
</reference>
<dbReference type="Gene3D" id="3.10.120.10">
    <property type="entry name" value="Cytochrome b5-like heme/steroid binding domain"/>
    <property type="match status" value="1"/>
</dbReference>
<evidence type="ECO:0000256" key="1">
    <source>
        <dbReference type="ARBA" id="ARBA00038357"/>
    </source>
</evidence>
<proteinExistence type="inferred from homology"/>
<dbReference type="PANTHER" id="PTHR10281">
    <property type="entry name" value="MEMBRANE-ASSOCIATED PROGESTERONE RECEPTOR COMPONENT-RELATED"/>
    <property type="match status" value="1"/>
</dbReference>
<evidence type="ECO:0000313" key="3">
    <source>
        <dbReference type="EMBL" id="KAL0489582.1"/>
    </source>
</evidence>
<sequence>MELWVLFTAAVIAVTILVRHFFFNQVEQEVKEEPIEEELIENKDDPYTLEELSKFDGKDGRPIYMAVSGTVFNVSSKPEMYGPEGAYGLFSGKEATRGLAKSSLKVEDLQPFGSKEGLTAGQLRTLADWEEYYKERYQIMGHVVESK</sequence>
<name>A0AAW2ZJV0_9EUKA</name>
<dbReference type="InterPro" id="IPR036400">
    <property type="entry name" value="Cyt_B5-like_heme/steroid_sf"/>
</dbReference>
<dbReference type="EMBL" id="JAOPGA020001572">
    <property type="protein sequence ID" value="KAL0489582.1"/>
    <property type="molecule type" value="Genomic_DNA"/>
</dbReference>